<feature type="transmembrane region" description="Helical" evidence="1">
    <location>
        <begin position="6"/>
        <end position="26"/>
    </location>
</feature>
<dbReference type="Proteomes" id="UP000324298">
    <property type="component" value="Unassembled WGS sequence"/>
</dbReference>
<name>A0A5A9XMT4_9BACT</name>
<dbReference type="EMBL" id="SRSD01000002">
    <property type="protein sequence ID" value="KAA0894160.1"/>
    <property type="molecule type" value="Genomic_DNA"/>
</dbReference>
<evidence type="ECO:0000313" key="3">
    <source>
        <dbReference type="Proteomes" id="UP000324298"/>
    </source>
</evidence>
<evidence type="ECO:0000256" key="1">
    <source>
        <dbReference type="SAM" id="Phobius"/>
    </source>
</evidence>
<proteinExistence type="predicted"/>
<keyword evidence="3" id="KW-1185">Reference proteome</keyword>
<evidence type="ECO:0000313" key="2">
    <source>
        <dbReference type="EMBL" id="KAA0894160.1"/>
    </source>
</evidence>
<protein>
    <submittedName>
        <fullName evidence="2">Uncharacterized protein</fullName>
    </submittedName>
</protein>
<dbReference type="OrthoDB" id="9782223at2"/>
<dbReference type="RefSeq" id="WP_149306317.1">
    <property type="nucleotide sequence ID" value="NZ_SRSD01000002.1"/>
</dbReference>
<dbReference type="AlphaFoldDB" id="A0A5A9XMT4"/>
<sequence length="208" mass="22968">MVVSRYALVTKFIGVFLVVIALNGCYSFSNMTKTPDFSDNIAVASKNNKSDKLGYISSINVKTNNSITNTSDGFVNRVVGKLKQSNYFEDLGYGLYSKKPNAPYYDLNISIEENPDMNMGMNITKGFLTGLTLFVLAPVLTNTYDFSTNHSLEVTWPDGAKREYKATCSGSASGTFPYSGLVKEYHKIVSDATERCLTSVINQFTADR</sequence>
<organism evidence="2 3">
    <name type="scientific">Oryzomonas rubra</name>
    <dbReference type="NCBI Taxonomy" id="2509454"/>
    <lineage>
        <taxon>Bacteria</taxon>
        <taxon>Pseudomonadati</taxon>
        <taxon>Thermodesulfobacteriota</taxon>
        <taxon>Desulfuromonadia</taxon>
        <taxon>Geobacterales</taxon>
        <taxon>Geobacteraceae</taxon>
        <taxon>Oryzomonas</taxon>
    </lineage>
</organism>
<keyword evidence="1" id="KW-0812">Transmembrane</keyword>
<gene>
    <name evidence="2" type="ORF">ET418_04170</name>
</gene>
<keyword evidence="1" id="KW-1133">Transmembrane helix</keyword>
<keyword evidence="1" id="KW-0472">Membrane</keyword>
<accession>A0A5A9XMT4</accession>
<reference evidence="2 3" key="1">
    <citation type="submission" date="2019-04" db="EMBL/GenBank/DDBJ databases">
        <title>Geobacter ruber sp. nov., ferric-reducing bacteria isolated from paddy soil.</title>
        <authorList>
            <person name="Xu Z."/>
            <person name="Masuda Y."/>
            <person name="Itoh H."/>
            <person name="Senoo K."/>
        </authorList>
    </citation>
    <scope>NUCLEOTIDE SEQUENCE [LARGE SCALE GENOMIC DNA]</scope>
    <source>
        <strain evidence="2 3">Red88</strain>
    </source>
</reference>
<comment type="caution">
    <text evidence="2">The sequence shown here is derived from an EMBL/GenBank/DDBJ whole genome shotgun (WGS) entry which is preliminary data.</text>
</comment>